<dbReference type="eggNOG" id="COG0253">
    <property type="taxonomic scope" value="Bacteria"/>
</dbReference>
<evidence type="ECO:0000256" key="5">
    <source>
        <dbReference type="ARBA" id="ARBA00023235"/>
    </source>
</evidence>
<feature type="site" description="Could be important to modulate the pK values of the two catalytic cysteine residues" evidence="6">
    <location>
        <position position="163"/>
    </location>
</feature>
<evidence type="ECO:0000313" key="9">
    <source>
        <dbReference type="Proteomes" id="UP000005139"/>
    </source>
</evidence>
<feature type="binding site" evidence="6">
    <location>
        <begin position="72"/>
        <end position="73"/>
    </location>
    <ligand>
        <name>substrate</name>
    </ligand>
</feature>
<feature type="binding site" evidence="6">
    <location>
        <begin position="222"/>
        <end position="223"/>
    </location>
    <ligand>
        <name>substrate</name>
    </ligand>
</feature>
<dbReference type="SUPFAM" id="SSF54506">
    <property type="entry name" value="Diaminopimelate epimerase-like"/>
    <property type="match status" value="1"/>
</dbReference>
<comment type="function">
    <text evidence="6">Catalyzes the stereoinversion of LL-2,6-diaminopimelate (L,L-DAP) to meso-diaminopimelate (meso-DAP), a precursor of L-lysine and an essential component of the bacterial peptidoglycan.</text>
</comment>
<evidence type="ECO:0000313" key="8">
    <source>
        <dbReference type="EMBL" id="EAX48618.1"/>
    </source>
</evidence>
<feature type="site" description="Could be important to modulate the pK values of the two catalytic cysteine residues" evidence="6">
    <location>
        <position position="212"/>
    </location>
</feature>
<comment type="subcellular location">
    <subcellularLocation>
        <location evidence="6">Cytoplasm</location>
    </subcellularLocation>
</comment>
<dbReference type="PANTHER" id="PTHR31689">
    <property type="entry name" value="DIAMINOPIMELATE EPIMERASE, CHLOROPLASTIC"/>
    <property type="match status" value="1"/>
</dbReference>
<dbReference type="GO" id="GO:0008837">
    <property type="term" value="F:diaminopimelate epimerase activity"/>
    <property type="evidence" value="ECO:0007669"/>
    <property type="project" value="UniProtKB-UniRule"/>
</dbReference>
<feature type="binding site" evidence="6">
    <location>
        <position position="161"/>
    </location>
    <ligand>
        <name>substrate</name>
    </ligand>
</feature>
<comment type="pathway">
    <text evidence="6">Amino-acid biosynthesis; L-lysine biosynthesis via DAP pathway; DL-2,6-diaminopimelate from LL-2,6-diaminopimelate: step 1/1.</text>
</comment>
<dbReference type="GO" id="GO:0005829">
    <property type="term" value="C:cytosol"/>
    <property type="evidence" value="ECO:0007669"/>
    <property type="project" value="TreeGrafter"/>
</dbReference>
<comment type="caution">
    <text evidence="8">The sequence shown here is derived from an EMBL/GenBank/DDBJ whole genome shotgun (WGS) entry which is preliminary data.</text>
</comment>
<gene>
    <name evidence="6" type="primary">dapF</name>
    <name evidence="8" type="ORF">TcarDRAFT_2090</name>
</gene>
<protein>
    <recommendedName>
        <fullName evidence="6 7">Diaminopimelate epimerase</fullName>
        <shortName evidence="6">DAP epimerase</shortName>
        <ecNumber evidence="6 7">5.1.1.7</ecNumber>
    </recommendedName>
    <alternativeName>
        <fullName evidence="6">PLP-independent amino acid racemase</fullName>
    </alternativeName>
</protein>
<dbReference type="Gene3D" id="3.10.310.10">
    <property type="entry name" value="Diaminopimelate Epimerase, Chain A, domain 1"/>
    <property type="match status" value="2"/>
</dbReference>
<dbReference type="EMBL" id="AAWL01000002">
    <property type="protein sequence ID" value="EAX48618.1"/>
    <property type="molecule type" value="Genomic_DNA"/>
</dbReference>
<dbReference type="RefSeq" id="WP_007288389.1">
    <property type="nucleotide sequence ID" value="NZ_AAWL01000002.1"/>
</dbReference>
<evidence type="ECO:0000256" key="6">
    <source>
        <dbReference type="HAMAP-Rule" id="MF_00197"/>
    </source>
</evidence>
<comment type="caution">
    <text evidence="6">Lacks conserved residue(s) required for the propagation of feature annotation.</text>
</comment>
<proteinExistence type="inferred from homology"/>
<feature type="binding site" evidence="6">
    <location>
        <position position="194"/>
    </location>
    <ligand>
        <name>substrate</name>
    </ligand>
</feature>
<feature type="active site" description="Proton donor" evidence="6">
    <location>
        <position position="71"/>
    </location>
</feature>
<keyword evidence="5 6" id="KW-0413">Isomerase</keyword>
<dbReference type="FunFam" id="3.10.310.10:FF:000001">
    <property type="entry name" value="Diaminopimelate epimerase"/>
    <property type="match status" value="1"/>
</dbReference>
<feature type="binding site" evidence="6">
    <location>
        <position position="62"/>
    </location>
    <ligand>
        <name>substrate</name>
    </ligand>
</feature>
<keyword evidence="4 6" id="KW-0457">Lysine biosynthesis</keyword>
<organism evidence="8 9">
    <name type="scientific">Thermosinus carboxydivorans Nor1</name>
    <dbReference type="NCBI Taxonomy" id="401526"/>
    <lineage>
        <taxon>Bacteria</taxon>
        <taxon>Bacillati</taxon>
        <taxon>Bacillota</taxon>
        <taxon>Negativicutes</taxon>
        <taxon>Selenomonadales</taxon>
        <taxon>Sporomusaceae</taxon>
        <taxon>Thermosinus</taxon>
    </lineage>
</organism>
<evidence type="ECO:0000256" key="2">
    <source>
        <dbReference type="ARBA" id="ARBA00022490"/>
    </source>
</evidence>
<reference evidence="8 9" key="1">
    <citation type="submission" date="2007-01" db="EMBL/GenBank/DDBJ databases">
        <title>Annotation of the draft genome assembly of Thermosinus carboxydivorans Nor1.</title>
        <authorList>
            <consortium name="US DOE Joint Genome Institute (JGI-ORNL)"/>
            <person name="Larimer F."/>
            <person name="Land M."/>
            <person name="Hauser L."/>
        </authorList>
    </citation>
    <scope>NUCLEOTIDE SEQUENCE [LARGE SCALE GENOMIC DNA]</scope>
    <source>
        <strain evidence="8 9">Nor1</strain>
    </source>
</reference>
<dbReference type="UniPathway" id="UPA00034">
    <property type="reaction ID" value="UER00025"/>
</dbReference>
<dbReference type="OrthoDB" id="9805408at2"/>
<keyword evidence="3 6" id="KW-0028">Amino-acid biosynthesis</keyword>
<evidence type="ECO:0000256" key="7">
    <source>
        <dbReference type="NCBIfam" id="TIGR00652"/>
    </source>
</evidence>
<comment type="subunit">
    <text evidence="6">Homodimer.</text>
</comment>
<comment type="catalytic activity">
    <reaction evidence="6">
        <text>(2S,6S)-2,6-diaminopimelate = meso-2,6-diaminopimelate</text>
        <dbReference type="Rhea" id="RHEA:15393"/>
        <dbReference type="ChEBI" id="CHEBI:57609"/>
        <dbReference type="ChEBI" id="CHEBI:57791"/>
        <dbReference type="EC" id="5.1.1.7"/>
    </reaction>
</comment>
<dbReference type="HAMAP" id="MF_00197">
    <property type="entry name" value="DAP_epimerase"/>
    <property type="match status" value="1"/>
</dbReference>
<dbReference type="PANTHER" id="PTHR31689:SF0">
    <property type="entry name" value="DIAMINOPIMELATE EPIMERASE"/>
    <property type="match status" value="1"/>
</dbReference>
<dbReference type="AlphaFoldDB" id="A1HMY7"/>
<sequence length="279" mass="30698">MQFTKWHGQGNDFVIVNGFQEKIEDYAQAAVKICDRHFGIGADGLVIVGPSQVADFRMRIFNSDGSEAEMCGNVTRCVARYVYEYGLTDKTKITLETLAGPIKPELIFENGVLRTVRVDMGEPRLKRAQIPMIGEPDSEAINVPLIVNDKTYDITCVSMGNPHCIIFVDDVDEINLAAVGPLIENHPTFPRKTNVEFVQVLNDHEMRMRVWERGAGITLACGTGASATLVAAVLNGKTGRVATIHLDGGDLVLEWGNDNHVYMSGPAVEVFRGEYLLSL</sequence>
<keyword evidence="2 6" id="KW-0963">Cytoplasm</keyword>
<dbReference type="NCBIfam" id="TIGR00652">
    <property type="entry name" value="DapF"/>
    <property type="match status" value="1"/>
</dbReference>
<dbReference type="Proteomes" id="UP000005139">
    <property type="component" value="Unassembled WGS sequence"/>
</dbReference>
<dbReference type="EC" id="5.1.1.7" evidence="6 7"/>
<comment type="similarity">
    <text evidence="1 6">Belongs to the diaminopimelate epimerase family.</text>
</comment>
<dbReference type="Pfam" id="PF01678">
    <property type="entry name" value="DAP_epimerase"/>
    <property type="match status" value="2"/>
</dbReference>
<dbReference type="GO" id="GO:0009089">
    <property type="term" value="P:lysine biosynthetic process via diaminopimelate"/>
    <property type="evidence" value="ECO:0007669"/>
    <property type="project" value="UniProtKB-UniRule"/>
</dbReference>
<evidence type="ECO:0000256" key="3">
    <source>
        <dbReference type="ARBA" id="ARBA00022605"/>
    </source>
</evidence>
<keyword evidence="9" id="KW-1185">Reference proteome</keyword>
<evidence type="ECO:0000256" key="1">
    <source>
        <dbReference type="ARBA" id="ARBA00010219"/>
    </source>
</evidence>
<reference evidence="8 9" key="2">
    <citation type="submission" date="2007-01" db="EMBL/GenBank/DDBJ databases">
        <title>Sequencing of the draft genome and assembly of Thermosinus carboxydivorans Nor1.</title>
        <authorList>
            <consortium name="US DOE Joint Genome Institute (JGI-PGF)"/>
            <person name="Copeland A."/>
            <person name="Lucas S."/>
            <person name="Lapidus A."/>
            <person name="Barry K."/>
            <person name="Glavina del Rio T."/>
            <person name="Dalin E."/>
            <person name="Tice H."/>
            <person name="Bruce D."/>
            <person name="Pitluck S."/>
            <person name="Richardson P."/>
        </authorList>
    </citation>
    <scope>NUCLEOTIDE SEQUENCE [LARGE SCALE GENOMIC DNA]</scope>
    <source>
        <strain evidence="8 9">Nor1</strain>
    </source>
</reference>
<feature type="binding site" evidence="6">
    <location>
        <position position="11"/>
    </location>
    <ligand>
        <name>substrate</name>
    </ligand>
</feature>
<dbReference type="InterPro" id="IPR001653">
    <property type="entry name" value="DAP_epimerase_DapF"/>
</dbReference>
<evidence type="ECO:0000256" key="4">
    <source>
        <dbReference type="ARBA" id="ARBA00023154"/>
    </source>
</evidence>
<dbReference type="FunFam" id="3.10.310.10:FF:000004">
    <property type="entry name" value="Diaminopimelate epimerase"/>
    <property type="match status" value="1"/>
</dbReference>
<name>A1HMY7_9FIRM</name>
<accession>A1HMY7</accession>
<feature type="active site" description="Proton acceptor" evidence="6">
    <location>
        <position position="221"/>
    </location>
</feature>
<feature type="binding site" evidence="6">
    <location>
        <begin position="212"/>
        <end position="213"/>
    </location>
    <ligand>
        <name>substrate</name>
    </ligand>
</feature>